<proteinExistence type="predicted"/>
<evidence type="ECO:0000313" key="2">
    <source>
        <dbReference type="EMBL" id="QGZ16065.1"/>
    </source>
</evidence>
<reference evidence="2 3" key="1">
    <citation type="submission" date="2019-11" db="EMBL/GenBank/DDBJ databases">
        <title>Characterization of a novel member of the family Ackermannviridae.</title>
        <authorList>
            <person name="Maina A.N."/>
            <person name="Mwaura F.B."/>
            <person name="Jumba M."/>
        </authorList>
    </citation>
    <scope>NUCLEOTIDE SEQUENCE [LARGE SCALE GENOMIC DNA]</scope>
</reference>
<protein>
    <submittedName>
        <fullName evidence="2">Uncharacterized protein</fullName>
    </submittedName>
</protein>
<feature type="coiled-coil region" evidence="1">
    <location>
        <begin position="81"/>
        <end position="108"/>
    </location>
</feature>
<keyword evidence="1" id="KW-0175">Coiled coil</keyword>
<keyword evidence="3" id="KW-1185">Reference proteome</keyword>
<organism evidence="2 3">
    <name type="scientific">Vibrio phage vB_VchM_Kuja</name>
    <dbReference type="NCBI Taxonomy" id="2686437"/>
    <lineage>
        <taxon>Viruses</taxon>
        <taxon>Duplodnaviria</taxon>
        <taxon>Heunggongvirae</taxon>
        <taxon>Uroviricota</taxon>
        <taxon>Caudoviricetes</taxon>
        <taxon>Pantevenvirales</taxon>
        <taxon>Ackermannviridae</taxon>
        <taxon>Kujavirus</taxon>
        <taxon>Kujavirus kuja</taxon>
    </lineage>
</organism>
<name>A0A6B9J5G5_9CAUD</name>
<gene>
    <name evidence="2" type="ORF">Kuja_0740</name>
</gene>
<dbReference type="Proteomes" id="UP000433471">
    <property type="component" value="Segment"/>
</dbReference>
<sequence length="302" mass="35097">MPYLNGQELFEKTTGQLVFFDRYLDKTEMLISKAVTYMHECPDSGQWEEPVPSVAKYVVARADYTGVKPKECIPKYLANDILNAEEKLRKLEERCEAARKNYVAEREAHANTMKEITERAKRLTPKRKRQIELVLAHLEGVDLYVMNVGSTSYAVKRLSEFKGDYGARMLGLHGDFRDDNKKYDWHIHQYSDDSGSWTHCLVAQTMEELKERALEYKKTLTSGNDWRRVHFLKFLVERFQYELTDEELSAVQKADKEKAEAESKQRDKQINSLVQQAEILGYVLHPLPQGANLAPKRPEQPY</sequence>
<evidence type="ECO:0000256" key="1">
    <source>
        <dbReference type="SAM" id="Coils"/>
    </source>
</evidence>
<accession>A0A6B9J5G5</accession>
<dbReference type="EMBL" id="MN718199">
    <property type="protein sequence ID" value="QGZ16065.1"/>
    <property type="molecule type" value="Genomic_DNA"/>
</dbReference>
<evidence type="ECO:0000313" key="3">
    <source>
        <dbReference type="Proteomes" id="UP000433471"/>
    </source>
</evidence>